<evidence type="ECO:0000313" key="3">
    <source>
        <dbReference type="EMBL" id="BCJ65191.1"/>
    </source>
</evidence>
<keyword evidence="1" id="KW-0812">Transmembrane</keyword>
<dbReference type="KEGG" id="pry:Prubr_22120"/>
<reference evidence="3" key="1">
    <citation type="submission" date="2020-08" db="EMBL/GenBank/DDBJ databases">
        <title>Whole genome shotgun sequence of Polymorphospora rubra NBRC 101157.</title>
        <authorList>
            <person name="Komaki H."/>
            <person name="Tamura T."/>
        </authorList>
    </citation>
    <scope>NUCLEOTIDE SEQUENCE</scope>
    <source>
        <strain evidence="3">NBRC 101157</strain>
    </source>
</reference>
<accession>A0A810MVL0</accession>
<keyword evidence="2" id="KW-0732">Signal</keyword>
<keyword evidence="1" id="KW-1133">Transmembrane helix</keyword>
<evidence type="ECO:0008006" key="5">
    <source>
        <dbReference type="Google" id="ProtNLM"/>
    </source>
</evidence>
<proteinExistence type="predicted"/>
<dbReference type="AlphaFoldDB" id="A0A810MVL0"/>
<evidence type="ECO:0000313" key="4">
    <source>
        <dbReference type="Proteomes" id="UP000680866"/>
    </source>
</evidence>
<gene>
    <name evidence="3" type="ORF">Prubr_22120</name>
</gene>
<name>A0A810MVL0_9ACTN</name>
<organism evidence="3 4">
    <name type="scientific">Polymorphospora rubra</name>
    <dbReference type="NCBI Taxonomy" id="338584"/>
    <lineage>
        <taxon>Bacteria</taxon>
        <taxon>Bacillati</taxon>
        <taxon>Actinomycetota</taxon>
        <taxon>Actinomycetes</taxon>
        <taxon>Micromonosporales</taxon>
        <taxon>Micromonosporaceae</taxon>
        <taxon>Polymorphospora</taxon>
    </lineage>
</organism>
<protein>
    <recommendedName>
        <fullName evidence="5">LPXTG-motif cell wall anchor domain-containing protein</fullName>
    </recommendedName>
</protein>
<dbReference type="EMBL" id="AP023359">
    <property type="protein sequence ID" value="BCJ65191.1"/>
    <property type="molecule type" value="Genomic_DNA"/>
</dbReference>
<keyword evidence="4" id="KW-1185">Reference proteome</keyword>
<evidence type="ECO:0000256" key="2">
    <source>
        <dbReference type="SAM" id="SignalP"/>
    </source>
</evidence>
<feature type="signal peptide" evidence="2">
    <location>
        <begin position="1"/>
        <end position="30"/>
    </location>
</feature>
<feature type="chain" id="PRO_5032594522" description="LPXTG-motif cell wall anchor domain-containing protein" evidence="2">
    <location>
        <begin position="31"/>
        <end position="395"/>
    </location>
</feature>
<sequence length="395" mass="40291">MIFRNRALARVGAGAFGLVAVGAFATPAFADDTADVQVKLSGTTIAAGASGKAAFASLINNGPATATGLTITVDFSTLNTRLVDVVNFGGGCDEPVDQKLICGITPDELKAGEDYDISVALVVKNEGVSPGDPAGSITISVETESTDPNLRNNTVTAPVTIGDHGPDLYVWAADVPVNQDGTTGSLSPGETGALVIEVGNQGDEPVAGFKVTTTLPENATFDSVIVEQFPDDFAGCEFTADKAVCDWQDLPLIPADQDESTEDDHFSAYTFALPVKVADDAEAGVNLTGGVSTVEGYKSERPKLLRAPQAVELPQGVEGTVAGDVDATDNTDEFTVFVKATAGGGGGGGLPVTGVQASLLGGIGLAVVAAGGAMFLISRRRRVVMVTPGDEKPTA</sequence>
<dbReference type="Proteomes" id="UP000680866">
    <property type="component" value="Chromosome"/>
</dbReference>
<feature type="transmembrane region" description="Helical" evidence="1">
    <location>
        <begin position="359"/>
        <end position="377"/>
    </location>
</feature>
<keyword evidence="1" id="KW-0472">Membrane</keyword>
<evidence type="ECO:0000256" key="1">
    <source>
        <dbReference type="SAM" id="Phobius"/>
    </source>
</evidence>